<dbReference type="InterPro" id="IPR006143">
    <property type="entry name" value="RND_pump_MFP"/>
</dbReference>
<protein>
    <submittedName>
        <fullName evidence="8">Efflux RND transporter periplasmic adaptor subunit</fullName>
    </submittedName>
</protein>
<feature type="domain" description="Multidrug resistance protein MdtA-like alpha-helical hairpin" evidence="4">
    <location>
        <begin position="115"/>
        <end position="184"/>
    </location>
</feature>
<organism evidence="8">
    <name type="scientific">Leptospirillum ferriphilum</name>
    <dbReference type="NCBI Taxonomy" id="178606"/>
    <lineage>
        <taxon>Bacteria</taxon>
        <taxon>Pseudomonadati</taxon>
        <taxon>Nitrospirota</taxon>
        <taxon>Nitrospiria</taxon>
        <taxon>Nitrospirales</taxon>
        <taxon>Nitrospiraceae</taxon>
        <taxon>Leptospirillum</taxon>
    </lineage>
</organism>
<evidence type="ECO:0000256" key="3">
    <source>
        <dbReference type="SAM" id="Phobius"/>
    </source>
</evidence>
<gene>
    <name evidence="8" type="ORF">ENX03_09425</name>
</gene>
<dbReference type="PANTHER" id="PTHR30158">
    <property type="entry name" value="ACRA/E-RELATED COMPONENT OF DRUG EFFLUX TRANSPORTER"/>
    <property type="match status" value="1"/>
</dbReference>
<dbReference type="InterPro" id="IPR058627">
    <property type="entry name" value="MdtA-like_C"/>
</dbReference>
<dbReference type="Pfam" id="PF25944">
    <property type="entry name" value="Beta-barrel_RND"/>
    <property type="match status" value="1"/>
</dbReference>
<evidence type="ECO:0000256" key="2">
    <source>
        <dbReference type="ARBA" id="ARBA00009477"/>
    </source>
</evidence>
<evidence type="ECO:0000259" key="7">
    <source>
        <dbReference type="Pfam" id="PF25967"/>
    </source>
</evidence>
<dbReference type="EMBL" id="DTMM01000201">
    <property type="protein sequence ID" value="HFT94130.1"/>
    <property type="molecule type" value="Genomic_DNA"/>
</dbReference>
<keyword evidence="3" id="KW-1133">Transmembrane helix</keyword>
<feature type="domain" description="Multidrug resistance protein MdtA-like beta-barrel" evidence="6">
    <location>
        <begin position="219"/>
        <end position="301"/>
    </location>
</feature>
<comment type="caution">
    <text evidence="8">The sequence shown here is derived from an EMBL/GenBank/DDBJ whole genome shotgun (WGS) entry which is preliminary data.</text>
</comment>
<evidence type="ECO:0000259" key="5">
    <source>
        <dbReference type="Pfam" id="PF25917"/>
    </source>
</evidence>
<dbReference type="Pfam" id="PF25876">
    <property type="entry name" value="HH_MFP_RND"/>
    <property type="match status" value="1"/>
</dbReference>
<dbReference type="Gene3D" id="2.40.50.100">
    <property type="match status" value="1"/>
</dbReference>
<dbReference type="NCBIfam" id="TIGR01730">
    <property type="entry name" value="RND_mfp"/>
    <property type="match status" value="1"/>
</dbReference>
<evidence type="ECO:0000313" key="8">
    <source>
        <dbReference type="EMBL" id="HFT94130.1"/>
    </source>
</evidence>
<evidence type="ECO:0000259" key="4">
    <source>
        <dbReference type="Pfam" id="PF25876"/>
    </source>
</evidence>
<keyword evidence="3" id="KW-0472">Membrane</keyword>
<dbReference type="Gene3D" id="2.40.420.20">
    <property type="match status" value="1"/>
</dbReference>
<dbReference type="Pfam" id="PF25967">
    <property type="entry name" value="RND-MFP_C"/>
    <property type="match status" value="1"/>
</dbReference>
<dbReference type="AlphaFoldDB" id="A0A7C3QSZ0"/>
<dbReference type="GO" id="GO:0030313">
    <property type="term" value="C:cell envelope"/>
    <property type="evidence" value="ECO:0007669"/>
    <property type="project" value="UniProtKB-SubCell"/>
</dbReference>
<sequence length="383" mass="41461">MNRPRLSRTQIIVILFVGAGLIFALGGRASLFFHRGAPPASGPAAFRMPVPVIRVARITLPVYREYIGTTEAIRNVTLEALATGYLKRQLVPDGSDVRGGALIYQIDPRYYKASLDQARAQKERDKAALEYSRTNQKRNALMVVHGDVSKDAYQLATSSMHQAASTYLYDKAALESARINLDYTRIKAPFSGRLGKSLVYTGTLIASGTQINTLVQMDPLYVTFNPSEKDLDAIQEGRKRGPVGVEVRPQGSGTTAYKGNLTFLDNAVDRTTGTIVARGTIPNPDFRLVPGEFVEVRVKLGVHPEALAIPQIAVGSSQTGKYVYVVGKGNTVELRMVKLGMTSGDQVEIRQGLREGDLVVVGNLQKIGPGSPVSPLPPQPGKG</sequence>
<evidence type="ECO:0000259" key="6">
    <source>
        <dbReference type="Pfam" id="PF25944"/>
    </source>
</evidence>
<accession>A0A7C3QSZ0</accession>
<dbReference type="GO" id="GO:0046677">
    <property type="term" value="P:response to antibiotic"/>
    <property type="evidence" value="ECO:0007669"/>
    <property type="project" value="TreeGrafter"/>
</dbReference>
<dbReference type="SUPFAM" id="SSF111369">
    <property type="entry name" value="HlyD-like secretion proteins"/>
    <property type="match status" value="1"/>
</dbReference>
<comment type="subcellular location">
    <subcellularLocation>
        <location evidence="1">Cell envelope</location>
    </subcellularLocation>
</comment>
<dbReference type="Gene3D" id="2.40.30.170">
    <property type="match status" value="1"/>
</dbReference>
<dbReference type="Pfam" id="PF25917">
    <property type="entry name" value="BSH_RND"/>
    <property type="match status" value="1"/>
</dbReference>
<dbReference type="InterPro" id="IPR058626">
    <property type="entry name" value="MdtA-like_b-barrel"/>
</dbReference>
<dbReference type="InterPro" id="IPR058624">
    <property type="entry name" value="MdtA-like_HH"/>
</dbReference>
<feature type="domain" description="Multidrug resistance protein MdtA-like barrel-sandwich hybrid" evidence="5">
    <location>
        <begin position="75"/>
        <end position="215"/>
    </location>
</feature>
<feature type="domain" description="Multidrug resistance protein MdtA-like C-terminal permuted SH3" evidence="7">
    <location>
        <begin position="306"/>
        <end position="366"/>
    </location>
</feature>
<dbReference type="GO" id="GO:0005886">
    <property type="term" value="C:plasma membrane"/>
    <property type="evidence" value="ECO:0007669"/>
    <property type="project" value="TreeGrafter"/>
</dbReference>
<proteinExistence type="inferred from homology"/>
<comment type="similarity">
    <text evidence="2">Belongs to the membrane fusion protein (MFP) (TC 8.A.1) family.</text>
</comment>
<feature type="transmembrane region" description="Helical" evidence="3">
    <location>
        <begin position="12"/>
        <end position="33"/>
    </location>
</feature>
<dbReference type="InterPro" id="IPR058625">
    <property type="entry name" value="MdtA-like_BSH"/>
</dbReference>
<evidence type="ECO:0000256" key="1">
    <source>
        <dbReference type="ARBA" id="ARBA00004196"/>
    </source>
</evidence>
<keyword evidence="3" id="KW-0812">Transmembrane</keyword>
<name>A0A7C3QSZ0_9BACT</name>
<reference evidence="8" key="1">
    <citation type="journal article" date="2020" name="mSystems">
        <title>Genome- and Community-Level Interaction Insights into Carbon Utilization and Element Cycling Functions of Hydrothermarchaeota in Hydrothermal Sediment.</title>
        <authorList>
            <person name="Zhou Z."/>
            <person name="Liu Y."/>
            <person name="Xu W."/>
            <person name="Pan J."/>
            <person name="Luo Z.H."/>
            <person name="Li M."/>
        </authorList>
    </citation>
    <scope>NUCLEOTIDE SEQUENCE [LARGE SCALE GENOMIC DNA]</scope>
    <source>
        <strain evidence="8">SpSt-902</strain>
    </source>
</reference>
<dbReference type="GO" id="GO:0022857">
    <property type="term" value="F:transmembrane transporter activity"/>
    <property type="evidence" value="ECO:0007669"/>
    <property type="project" value="InterPro"/>
</dbReference>
<dbReference type="Gene3D" id="1.10.287.470">
    <property type="entry name" value="Helix hairpin bin"/>
    <property type="match status" value="1"/>
</dbReference>